<evidence type="ECO:0000256" key="10">
    <source>
        <dbReference type="ARBA" id="ARBA00023136"/>
    </source>
</evidence>
<dbReference type="GO" id="GO:0005506">
    <property type="term" value="F:iron ion binding"/>
    <property type="evidence" value="ECO:0007669"/>
    <property type="project" value="InterPro"/>
</dbReference>
<name>A0AAV0M3L2_9ROSI</name>
<dbReference type="PANTHER" id="PTHR47947:SF1">
    <property type="entry name" value="CYTOCHROME P450 82E3"/>
    <property type="match status" value="1"/>
</dbReference>
<dbReference type="FunFam" id="1.10.630.10:FF:000026">
    <property type="entry name" value="Cytochrome P450 82C4"/>
    <property type="match status" value="1"/>
</dbReference>
<organism evidence="14 15">
    <name type="scientific">Linum tenue</name>
    <dbReference type="NCBI Taxonomy" id="586396"/>
    <lineage>
        <taxon>Eukaryota</taxon>
        <taxon>Viridiplantae</taxon>
        <taxon>Streptophyta</taxon>
        <taxon>Embryophyta</taxon>
        <taxon>Tracheophyta</taxon>
        <taxon>Spermatophyta</taxon>
        <taxon>Magnoliopsida</taxon>
        <taxon>eudicotyledons</taxon>
        <taxon>Gunneridae</taxon>
        <taxon>Pentapetalae</taxon>
        <taxon>rosids</taxon>
        <taxon>fabids</taxon>
        <taxon>Malpighiales</taxon>
        <taxon>Linaceae</taxon>
        <taxon>Linum</taxon>
    </lineage>
</organism>
<reference evidence="14" key="1">
    <citation type="submission" date="2022-08" db="EMBL/GenBank/DDBJ databases">
        <authorList>
            <person name="Gutierrez-Valencia J."/>
        </authorList>
    </citation>
    <scope>NUCLEOTIDE SEQUENCE</scope>
</reference>
<dbReference type="GO" id="GO:0016705">
    <property type="term" value="F:oxidoreductase activity, acting on paired donors, with incorporation or reduction of molecular oxygen"/>
    <property type="evidence" value="ECO:0007669"/>
    <property type="project" value="InterPro"/>
</dbReference>
<comment type="similarity">
    <text evidence="2 12">Belongs to the cytochrome P450 family.</text>
</comment>
<feature type="transmembrane region" description="Helical" evidence="13">
    <location>
        <begin position="337"/>
        <end position="359"/>
    </location>
</feature>
<evidence type="ECO:0000256" key="13">
    <source>
        <dbReference type="SAM" id="Phobius"/>
    </source>
</evidence>
<evidence type="ECO:0000256" key="1">
    <source>
        <dbReference type="ARBA" id="ARBA00004167"/>
    </source>
</evidence>
<evidence type="ECO:0000256" key="8">
    <source>
        <dbReference type="ARBA" id="ARBA00023004"/>
    </source>
</evidence>
<dbReference type="PROSITE" id="PS00086">
    <property type="entry name" value="CYTOCHROME_P450"/>
    <property type="match status" value="1"/>
</dbReference>
<evidence type="ECO:0000256" key="4">
    <source>
        <dbReference type="ARBA" id="ARBA00022692"/>
    </source>
</evidence>
<keyword evidence="5 11" id="KW-0479">Metal-binding</keyword>
<keyword evidence="15" id="KW-1185">Reference proteome</keyword>
<keyword evidence="8 11" id="KW-0408">Iron</keyword>
<evidence type="ECO:0008006" key="16">
    <source>
        <dbReference type="Google" id="ProtNLM"/>
    </source>
</evidence>
<comment type="caution">
    <text evidence="14">The sequence shown here is derived from an EMBL/GenBank/DDBJ whole genome shotgun (WGS) entry which is preliminary data.</text>
</comment>
<dbReference type="InterPro" id="IPR001128">
    <property type="entry name" value="Cyt_P450"/>
</dbReference>
<dbReference type="PANTHER" id="PTHR47947">
    <property type="entry name" value="CYTOCHROME P450 82C3-RELATED"/>
    <property type="match status" value="1"/>
</dbReference>
<dbReference type="PRINTS" id="PR00463">
    <property type="entry name" value="EP450I"/>
</dbReference>
<dbReference type="SUPFAM" id="SSF48264">
    <property type="entry name" value="Cytochrome P450"/>
    <property type="match status" value="1"/>
</dbReference>
<accession>A0AAV0M3L2</accession>
<keyword evidence="6 13" id="KW-1133">Transmembrane helix</keyword>
<comment type="cofactor">
    <cofactor evidence="11">
        <name>heme</name>
        <dbReference type="ChEBI" id="CHEBI:30413"/>
    </cofactor>
</comment>
<proteinExistence type="inferred from homology"/>
<evidence type="ECO:0000256" key="2">
    <source>
        <dbReference type="ARBA" id="ARBA00010617"/>
    </source>
</evidence>
<evidence type="ECO:0000256" key="11">
    <source>
        <dbReference type="PIRSR" id="PIRSR602401-1"/>
    </source>
</evidence>
<evidence type="ECO:0000256" key="6">
    <source>
        <dbReference type="ARBA" id="ARBA00022989"/>
    </source>
</evidence>
<evidence type="ECO:0000256" key="7">
    <source>
        <dbReference type="ARBA" id="ARBA00023002"/>
    </source>
</evidence>
<dbReference type="InterPro" id="IPR036396">
    <property type="entry name" value="Cyt_P450_sf"/>
</dbReference>
<dbReference type="InterPro" id="IPR017972">
    <property type="entry name" value="Cyt_P450_CS"/>
</dbReference>
<keyword evidence="3 11" id="KW-0349">Heme</keyword>
<evidence type="ECO:0000313" key="14">
    <source>
        <dbReference type="EMBL" id="CAI0440980.1"/>
    </source>
</evidence>
<comment type="subcellular location">
    <subcellularLocation>
        <location evidence="1">Membrane</location>
        <topology evidence="1">Single-pass membrane protein</topology>
    </subcellularLocation>
</comment>
<feature type="transmembrane region" description="Helical" evidence="13">
    <location>
        <begin position="6"/>
        <end position="23"/>
    </location>
</feature>
<evidence type="ECO:0000256" key="9">
    <source>
        <dbReference type="ARBA" id="ARBA00023033"/>
    </source>
</evidence>
<keyword evidence="9 12" id="KW-0503">Monooxygenase</keyword>
<dbReference type="Pfam" id="PF00067">
    <property type="entry name" value="p450"/>
    <property type="match status" value="1"/>
</dbReference>
<dbReference type="PRINTS" id="PR00385">
    <property type="entry name" value="P450"/>
</dbReference>
<keyword evidence="4 13" id="KW-0812">Transmembrane</keyword>
<dbReference type="AlphaFoldDB" id="A0AAV0M3L2"/>
<evidence type="ECO:0000256" key="3">
    <source>
        <dbReference type="ARBA" id="ARBA00022617"/>
    </source>
</evidence>
<protein>
    <recommendedName>
        <fullName evidence="16">Cytochrome P450</fullName>
    </recommendedName>
</protein>
<keyword evidence="10 13" id="KW-0472">Membrane</keyword>
<evidence type="ECO:0000313" key="15">
    <source>
        <dbReference type="Proteomes" id="UP001154282"/>
    </source>
</evidence>
<dbReference type="GO" id="GO:0016020">
    <property type="term" value="C:membrane"/>
    <property type="evidence" value="ECO:0007669"/>
    <property type="project" value="UniProtKB-SubCell"/>
</dbReference>
<dbReference type="GO" id="GO:0004497">
    <property type="term" value="F:monooxygenase activity"/>
    <property type="evidence" value="ECO:0007669"/>
    <property type="project" value="UniProtKB-KW"/>
</dbReference>
<evidence type="ECO:0000256" key="12">
    <source>
        <dbReference type="RuleBase" id="RU000461"/>
    </source>
</evidence>
<dbReference type="InterPro" id="IPR002401">
    <property type="entry name" value="Cyt_P450_E_grp-I"/>
</dbReference>
<dbReference type="Proteomes" id="UP001154282">
    <property type="component" value="Unassembled WGS sequence"/>
</dbReference>
<gene>
    <name evidence="14" type="ORF">LITE_LOCUS26692</name>
</gene>
<dbReference type="InterPro" id="IPR050651">
    <property type="entry name" value="Plant_Cytochrome_P450_Monoox"/>
</dbReference>
<sequence>MDVLSSLPEILITALAVATFFYLRRLGNNRKHPKNRPVPEIPGGLPLVGHLHLLAGNQTLARTLGSFSDKYGTVFAVRLGANTAVVVSDFESMKQCFTTNDRVLATRPDSVQAKMLSYDKTVFGFAPYGAYLRDIKRILMNEVLALHRVRALRHVRVSELDLLVRDLYQRSRSQKLKSAVTEPNTSGSVTVSQGEGKAVVISEAVHSYVLNIITRIVAGKRYFGGGGGCTDDGRPISEVIKEFTLVMGTLVPSDLIPILGWVLPQGTVKAMKRVFKELDLVMEGWIDEHKKKKREKKEPMLTDNDDDEVNQDLIDVMLSEIKDDVVHGHKRETIIKATALSVIVAGAETSAITLTWVLANLLNHKRVLKLAQEEIDSKVGKDRWVEDSDIESLPYLGAVIKETFRMYPPGPLSFPREASEDITIRGYHVPKGTRFFANFWKLHRDPKVWSDPDQYRPERFLTTNANVEVFGHQFEYLPFGSGRRGCPGINLGMQITQLTLARLVQGFLWSAPEDRPVDMTEGLGLALPKASPLEAVLTPRLSPHLYTA</sequence>
<dbReference type="Gene3D" id="1.10.630.10">
    <property type="entry name" value="Cytochrome P450"/>
    <property type="match status" value="1"/>
</dbReference>
<dbReference type="GO" id="GO:0020037">
    <property type="term" value="F:heme binding"/>
    <property type="evidence" value="ECO:0007669"/>
    <property type="project" value="InterPro"/>
</dbReference>
<keyword evidence="7 12" id="KW-0560">Oxidoreductase</keyword>
<feature type="binding site" description="axial binding residue" evidence="11">
    <location>
        <position position="486"/>
    </location>
    <ligand>
        <name>heme</name>
        <dbReference type="ChEBI" id="CHEBI:30413"/>
    </ligand>
    <ligandPart>
        <name>Fe</name>
        <dbReference type="ChEBI" id="CHEBI:18248"/>
    </ligandPart>
</feature>
<evidence type="ECO:0000256" key="5">
    <source>
        <dbReference type="ARBA" id="ARBA00022723"/>
    </source>
</evidence>
<dbReference type="EMBL" id="CAMGYJ010000007">
    <property type="protein sequence ID" value="CAI0440980.1"/>
    <property type="molecule type" value="Genomic_DNA"/>
</dbReference>